<proteinExistence type="predicted"/>
<dbReference type="KEGG" id="mtun:MTUNDRAET4_0193"/>
<name>A0A4U8YTP8_METTU</name>
<evidence type="ECO:0000313" key="2">
    <source>
        <dbReference type="Proteomes" id="UP000294360"/>
    </source>
</evidence>
<gene>
    <name evidence="1" type="ORF">MTUNDRAET4_0193</name>
</gene>
<dbReference type="Proteomes" id="UP000294360">
    <property type="component" value="Chromosome"/>
</dbReference>
<evidence type="ECO:0000313" key="1">
    <source>
        <dbReference type="EMBL" id="VFU07086.1"/>
    </source>
</evidence>
<sequence>MRRMPDLVAFNLLRILALDMH</sequence>
<organism evidence="1 2">
    <name type="scientific">Methylocella tundrae</name>
    <dbReference type="NCBI Taxonomy" id="227605"/>
    <lineage>
        <taxon>Bacteria</taxon>
        <taxon>Pseudomonadati</taxon>
        <taxon>Pseudomonadota</taxon>
        <taxon>Alphaproteobacteria</taxon>
        <taxon>Hyphomicrobiales</taxon>
        <taxon>Beijerinckiaceae</taxon>
        <taxon>Methylocella</taxon>
    </lineage>
</organism>
<dbReference type="AlphaFoldDB" id="A0A4U8YTP8"/>
<reference evidence="1 2" key="1">
    <citation type="submission" date="2019-03" db="EMBL/GenBank/DDBJ databases">
        <authorList>
            <person name="Kox A.R. M."/>
        </authorList>
    </citation>
    <scope>NUCLEOTIDE SEQUENCE [LARGE SCALE GENOMIC DNA]</scope>
    <source>
        <strain evidence="1">MTUNDRAET4 annotated genome</strain>
    </source>
</reference>
<protein>
    <submittedName>
        <fullName evidence="1">Uncharacterized protein</fullName>
    </submittedName>
</protein>
<dbReference type="EMBL" id="LR536450">
    <property type="protein sequence ID" value="VFU07086.1"/>
    <property type="molecule type" value="Genomic_DNA"/>
</dbReference>
<accession>A0A4U8YTP8</accession>